<gene>
    <name evidence="10" type="ORF">FHX34_1021362</name>
</gene>
<evidence type="ECO:0000256" key="4">
    <source>
        <dbReference type="ARBA" id="ARBA00022741"/>
    </source>
</evidence>
<name>A0A561WLQ7_ACTTI</name>
<dbReference type="RefSeq" id="WP_203723764.1">
    <property type="nucleotide sequence ID" value="NZ_BOMX01000133.1"/>
</dbReference>
<keyword evidence="7" id="KW-0443">Lipid metabolism</keyword>
<dbReference type="InterPro" id="IPR001206">
    <property type="entry name" value="Diacylglycerol_kinase_cat_dom"/>
</dbReference>
<sequence>MPAAADRFTSVVIIANPRAGTTSPAVVADIARRCARRIPDVRSFWTAGRGDGVRLARAVAAADGASVLVIAAGGDGTVREVVEGLVQGTPPGAAPPVLAVVPVGTGNSNYLAQWGEVPWTDALEALLEPAADGPVRAEIRWLDLYRLAETSELILLGACSGLVAEALGVAAGIELTGRARYREALTRAAARHRPYAGRVEVDGDVVHEGPTILANVGGGRYRGGIARLLPFSVLDDGYLDVCVIDATVPAEQVPELITDGGHIGRPGVVYARGKRVTISSTDHTPVPFEHDGELVRGDHRRFTVEVLAAALPVACHAGRPVG</sequence>
<dbReference type="PANTHER" id="PTHR12358:SF106">
    <property type="entry name" value="LIPID KINASE YEGS"/>
    <property type="match status" value="1"/>
</dbReference>
<dbReference type="Pfam" id="PF00781">
    <property type="entry name" value="DAGK_cat"/>
    <property type="match status" value="1"/>
</dbReference>
<dbReference type="InterPro" id="IPR017438">
    <property type="entry name" value="ATP-NAD_kinase_N"/>
</dbReference>
<keyword evidence="6" id="KW-0067">ATP-binding</keyword>
<evidence type="ECO:0000313" key="11">
    <source>
        <dbReference type="Proteomes" id="UP000320239"/>
    </source>
</evidence>
<dbReference type="SMART" id="SM00046">
    <property type="entry name" value="DAGKc"/>
    <property type="match status" value="1"/>
</dbReference>
<evidence type="ECO:0000259" key="9">
    <source>
        <dbReference type="PROSITE" id="PS50146"/>
    </source>
</evidence>
<proteinExistence type="inferred from homology"/>
<dbReference type="Gene3D" id="2.60.200.40">
    <property type="match status" value="1"/>
</dbReference>
<dbReference type="Gene3D" id="3.40.50.10330">
    <property type="entry name" value="Probable inorganic polyphosphate/atp-NAD kinase, domain 1"/>
    <property type="match status" value="1"/>
</dbReference>
<comment type="similarity">
    <text evidence="2">Belongs to the diacylglycerol/lipid kinase family.</text>
</comment>
<keyword evidence="8" id="KW-1208">Phospholipid metabolism</keyword>
<organism evidence="10 11">
    <name type="scientific">Actinoplanes teichomyceticus</name>
    <dbReference type="NCBI Taxonomy" id="1867"/>
    <lineage>
        <taxon>Bacteria</taxon>
        <taxon>Bacillati</taxon>
        <taxon>Actinomycetota</taxon>
        <taxon>Actinomycetes</taxon>
        <taxon>Micromonosporales</taxon>
        <taxon>Micromonosporaceae</taxon>
        <taxon>Actinoplanes</taxon>
    </lineage>
</organism>
<feature type="domain" description="DAGKc" evidence="9">
    <location>
        <begin position="6"/>
        <end position="150"/>
    </location>
</feature>
<dbReference type="AlphaFoldDB" id="A0A561WLQ7"/>
<dbReference type="GO" id="GO:0004143">
    <property type="term" value="F:ATP-dependent diacylglycerol kinase activity"/>
    <property type="evidence" value="ECO:0007669"/>
    <property type="project" value="TreeGrafter"/>
</dbReference>
<dbReference type="EMBL" id="VIWY01000002">
    <property type="protein sequence ID" value="TWG24799.1"/>
    <property type="molecule type" value="Genomic_DNA"/>
</dbReference>
<reference evidence="10 11" key="1">
    <citation type="submission" date="2019-06" db="EMBL/GenBank/DDBJ databases">
        <title>Sequencing the genomes of 1000 actinobacteria strains.</title>
        <authorList>
            <person name="Klenk H.-P."/>
        </authorList>
    </citation>
    <scope>NUCLEOTIDE SEQUENCE [LARGE SCALE GENOMIC DNA]</scope>
    <source>
        <strain evidence="10 11">DSM 43866</strain>
    </source>
</reference>
<keyword evidence="5 10" id="KW-0418">Kinase</keyword>
<evidence type="ECO:0000256" key="2">
    <source>
        <dbReference type="ARBA" id="ARBA00005983"/>
    </source>
</evidence>
<dbReference type="InterPro" id="IPR050187">
    <property type="entry name" value="Lipid_Phosphate_FormReg"/>
</dbReference>
<keyword evidence="11" id="KW-1185">Reference proteome</keyword>
<dbReference type="GO" id="GO:0005524">
    <property type="term" value="F:ATP binding"/>
    <property type="evidence" value="ECO:0007669"/>
    <property type="project" value="UniProtKB-KW"/>
</dbReference>
<keyword evidence="3" id="KW-0808">Transferase</keyword>
<evidence type="ECO:0000313" key="10">
    <source>
        <dbReference type="EMBL" id="TWG24799.1"/>
    </source>
</evidence>
<evidence type="ECO:0000256" key="1">
    <source>
        <dbReference type="ARBA" id="ARBA00001946"/>
    </source>
</evidence>
<keyword evidence="7" id="KW-0444">Lipid biosynthesis</keyword>
<evidence type="ECO:0000256" key="8">
    <source>
        <dbReference type="ARBA" id="ARBA00023264"/>
    </source>
</evidence>
<dbReference type="Pfam" id="PF19279">
    <property type="entry name" value="YegS_C"/>
    <property type="match status" value="1"/>
</dbReference>
<dbReference type="GO" id="GO:0008654">
    <property type="term" value="P:phospholipid biosynthetic process"/>
    <property type="evidence" value="ECO:0007669"/>
    <property type="project" value="UniProtKB-KW"/>
</dbReference>
<dbReference type="PROSITE" id="PS50146">
    <property type="entry name" value="DAGK"/>
    <property type="match status" value="1"/>
</dbReference>
<evidence type="ECO:0000256" key="3">
    <source>
        <dbReference type="ARBA" id="ARBA00022679"/>
    </source>
</evidence>
<dbReference type="Proteomes" id="UP000320239">
    <property type="component" value="Unassembled WGS sequence"/>
</dbReference>
<protein>
    <submittedName>
        <fullName evidence="10">Diacylglycerol kinase (ATP)</fullName>
    </submittedName>
</protein>
<comment type="caution">
    <text evidence="10">The sequence shown here is derived from an EMBL/GenBank/DDBJ whole genome shotgun (WGS) entry which is preliminary data.</text>
</comment>
<keyword evidence="4" id="KW-0547">Nucleotide-binding</keyword>
<keyword evidence="7" id="KW-0594">Phospholipid biosynthesis</keyword>
<evidence type="ECO:0000256" key="5">
    <source>
        <dbReference type="ARBA" id="ARBA00022777"/>
    </source>
</evidence>
<comment type="cofactor">
    <cofactor evidence="1">
        <name>Mg(2+)</name>
        <dbReference type="ChEBI" id="CHEBI:18420"/>
    </cofactor>
</comment>
<evidence type="ECO:0000256" key="7">
    <source>
        <dbReference type="ARBA" id="ARBA00023209"/>
    </source>
</evidence>
<evidence type="ECO:0000256" key="6">
    <source>
        <dbReference type="ARBA" id="ARBA00022840"/>
    </source>
</evidence>
<dbReference type="PANTHER" id="PTHR12358">
    <property type="entry name" value="SPHINGOSINE KINASE"/>
    <property type="match status" value="1"/>
</dbReference>
<dbReference type="InterPro" id="IPR045540">
    <property type="entry name" value="YegS/DAGK_C"/>
</dbReference>
<dbReference type="InterPro" id="IPR016064">
    <property type="entry name" value="NAD/diacylglycerol_kinase_sf"/>
</dbReference>
<dbReference type="GO" id="GO:0005886">
    <property type="term" value="C:plasma membrane"/>
    <property type="evidence" value="ECO:0007669"/>
    <property type="project" value="TreeGrafter"/>
</dbReference>
<accession>A0A561WLQ7</accession>
<dbReference type="SUPFAM" id="SSF111331">
    <property type="entry name" value="NAD kinase/diacylglycerol kinase-like"/>
    <property type="match status" value="1"/>
</dbReference>